<accession>A0A2Z6NDW8</accession>
<dbReference type="Proteomes" id="UP000242715">
    <property type="component" value="Unassembled WGS sequence"/>
</dbReference>
<dbReference type="Pfam" id="PF13966">
    <property type="entry name" value="zf-RVT"/>
    <property type="match status" value="1"/>
</dbReference>
<evidence type="ECO:0000313" key="3">
    <source>
        <dbReference type="Proteomes" id="UP000242715"/>
    </source>
</evidence>
<proteinExistence type="predicted"/>
<reference evidence="3" key="1">
    <citation type="journal article" date="2017" name="Front. Plant Sci.">
        <title>Climate Clever Clovers: New Paradigm to Reduce the Environmental Footprint of Ruminants by Breeding Low Methanogenic Forages Utilizing Haplotype Variation.</title>
        <authorList>
            <person name="Kaur P."/>
            <person name="Appels R."/>
            <person name="Bayer P.E."/>
            <person name="Keeble-Gagnere G."/>
            <person name="Wang J."/>
            <person name="Hirakawa H."/>
            <person name="Shirasawa K."/>
            <person name="Vercoe P."/>
            <person name="Stefanova K."/>
            <person name="Durmic Z."/>
            <person name="Nichols P."/>
            <person name="Revell C."/>
            <person name="Isobe S.N."/>
            <person name="Edwards D."/>
            <person name="Erskine W."/>
        </authorList>
    </citation>
    <scope>NUCLEOTIDE SEQUENCE [LARGE SCALE GENOMIC DNA]</scope>
    <source>
        <strain evidence="3">cv. Daliak</strain>
    </source>
</reference>
<dbReference type="OrthoDB" id="696485at2759"/>
<keyword evidence="3" id="KW-1185">Reference proteome</keyword>
<protein>
    <recommendedName>
        <fullName evidence="1">Reverse transcriptase zinc-binding domain-containing protein</fullName>
    </recommendedName>
</protein>
<name>A0A2Z6NDW8_TRISU</name>
<dbReference type="EMBL" id="DF973546">
    <property type="protein sequence ID" value="GAU34065.1"/>
    <property type="molecule type" value="Genomic_DNA"/>
</dbReference>
<dbReference type="PANTHER" id="PTHR33116:SF78">
    <property type="entry name" value="OS12G0587133 PROTEIN"/>
    <property type="match status" value="1"/>
</dbReference>
<dbReference type="PANTHER" id="PTHR33116">
    <property type="entry name" value="REVERSE TRANSCRIPTASE ZINC-BINDING DOMAIN-CONTAINING PROTEIN-RELATED-RELATED"/>
    <property type="match status" value="1"/>
</dbReference>
<dbReference type="InterPro" id="IPR026960">
    <property type="entry name" value="RVT-Znf"/>
</dbReference>
<gene>
    <name evidence="2" type="ORF">TSUD_255610</name>
</gene>
<feature type="domain" description="Reverse transcriptase zinc-binding" evidence="1">
    <location>
        <begin position="11"/>
        <end position="81"/>
    </location>
</feature>
<evidence type="ECO:0000313" key="2">
    <source>
        <dbReference type="EMBL" id="GAU34065.1"/>
    </source>
</evidence>
<dbReference type="AlphaFoldDB" id="A0A2Z6NDW8"/>
<organism evidence="2 3">
    <name type="scientific">Trifolium subterraneum</name>
    <name type="common">Subterranean clover</name>
    <dbReference type="NCBI Taxonomy" id="3900"/>
    <lineage>
        <taxon>Eukaryota</taxon>
        <taxon>Viridiplantae</taxon>
        <taxon>Streptophyta</taxon>
        <taxon>Embryophyta</taxon>
        <taxon>Tracheophyta</taxon>
        <taxon>Spermatophyta</taxon>
        <taxon>Magnoliopsida</taxon>
        <taxon>eudicotyledons</taxon>
        <taxon>Gunneridae</taxon>
        <taxon>Pentapetalae</taxon>
        <taxon>rosids</taxon>
        <taxon>fabids</taxon>
        <taxon>Fabales</taxon>
        <taxon>Fabaceae</taxon>
        <taxon>Papilionoideae</taxon>
        <taxon>50 kb inversion clade</taxon>
        <taxon>NPAAA clade</taxon>
        <taxon>Hologalegina</taxon>
        <taxon>IRL clade</taxon>
        <taxon>Trifolieae</taxon>
        <taxon>Trifolium</taxon>
    </lineage>
</organism>
<sequence>MTQEQRTPLEIFAFNYIWKSGVPSKVSALSWQLLLDRIPTRDNLWRRAVIRDDDAVCPLCVGEVETARHLFLHCCVSAEIWYAVIRWLGVTVALPANVLMSYGMLVGCGNNKKRKKGLSIIWLAYVWAIWKARNNRVFNNSEVEVGAVLEDIQRFSWKWYLNTISFGPCLLYEWVWNPWECMQR</sequence>
<evidence type="ECO:0000259" key="1">
    <source>
        <dbReference type="Pfam" id="PF13966"/>
    </source>
</evidence>